<comment type="similarity">
    <text evidence="2">Belongs to the prokaryotic sulfate-binding protein family.</text>
</comment>
<evidence type="ECO:0000256" key="3">
    <source>
        <dbReference type="ARBA" id="ARBA00022448"/>
    </source>
</evidence>
<dbReference type="Pfam" id="PF13531">
    <property type="entry name" value="SBP_bac_11"/>
    <property type="match status" value="1"/>
</dbReference>
<evidence type="ECO:0000256" key="6">
    <source>
        <dbReference type="SAM" id="SignalP"/>
    </source>
</evidence>
<organism evidence="7 8">
    <name type="scientific">Rhodococcus chondri</name>
    <dbReference type="NCBI Taxonomy" id="3065941"/>
    <lineage>
        <taxon>Bacteria</taxon>
        <taxon>Bacillati</taxon>
        <taxon>Actinomycetota</taxon>
        <taxon>Actinomycetes</taxon>
        <taxon>Mycobacteriales</taxon>
        <taxon>Nocardiaceae</taxon>
        <taxon>Rhodococcus</taxon>
    </lineage>
</organism>
<feature type="signal peptide" evidence="6">
    <location>
        <begin position="1"/>
        <end position="22"/>
    </location>
</feature>
<dbReference type="EMBL" id="JAUZMZ010000066">
    <property type="protein sequence ID" value="MEE2033045.1"/>
    <property type="molecule type" value="Genomic_DNA"/>
</dbReference>
<dbReference type="InterPro" id="IPR005669">
    <property type="entry name" value="Thiosulph/SO4-bd"/>
</dbReference>
<dbReference type="PANTHER" id="PTHR30368:SF2">
    <property type="entry name" value="SULFATE-BINDING PROTEIN"/>
    <property type="match status" value="1"/>
</dbReference>
<proteinExistence type="inferred from homology"/>
<feature type="chain" id="PRO_5045805525" evidence="6">
    <location>
        <begin position="23"/>
        <end position="343"/>
    </location>
</feature>
<dbReference type="Proteomes" id="UP001331936">
    <property type="component" value="Unassembled WGS sequence"/>
</dbReference>
<dbReference type="Gene3D" id="3.40.190.10">
    <property type="entry name" value="Periplasmic binding protein-like II"/>
    <property type="match status" value="2"/>
</dbReference>
<comment type="subcellular location">
    <subcellularLocation>
        <location evidence="1">Periplasm</location>
    </subcellularLocation>
</comment>
<accession>A0ABU7JSP1</accession>
<comment type="caution">
    <text evidence="7">The sequence shown here is derived from an EMBL/GenBank/DDBJ whole genome shotgun (WGS) entry which is preliminary data.</text>
</comment>
<sequence>MKRRSRLFAVALATATVTALTACSDGASDTVVGTEDAPDGSGGTVDLYAYAVSEHGYQRLIPAFNETEAGENVTFEKSYGPSDDQSRKVEDGASADFVNFSVEPDITRLVDAGFVDPDWNAGAYKGIPSASVVTIVVREGNPKNIRDWDDLLAPDIEVITPDLFGSGSAKWNLLAPYAAESEGGANPQAGLDYVTALVNDHVRIRPKSGREATEAFLQGSGDVLLGYENEALFLERNGEPVEHVTPPITFEIENPAAVVSNSSNAATAQAFNDFLYTPEAQRLWAEAGFRPVDPGVAAEFAADFPAPDTLWTIEDLGGWNAVNEELFAQGTGTIAVIYDNATR</sequence>
<gene>
    <name evidence="7" type="ORF">Q8814_13135</name>
</gene>
<evidence type="ECO:0000256" key="1">
    <source>
        <dbReference type="ARBA" id="ARBA00004418"/>
    </source>
</evidence>
<dbReference type="PANTHER" id="PTHR30368">
    <property type="entry name" value="SULFATE-BINDING PROTEIN"/>
    <property type="match status" value="1"/>
</dbReference>
<dbReference type="PROSITE" id="PS51257">
    <property type="entry name" value="PROKAR_LIPOPROTEIN"/>
    <property type="match status" value="1"/>
</dbReference>
<name>A0ABU7JSP1_9NOCA</name>
<evidence type="ECO:0000313" key="7">
    <source>
        <dbReference type="EMBL" id="MEE2033045.1"/>
    </source>
</evidence>
<keyword evidence="4 6" id="KW-0732">Signal</keyword>
<evidence type="ECO:0000313" key="8">
    <source>
        <dbReference type="Proteomes" id="UP001331936"/>
    </source>
</evidence>
<keyword evidence="3" id="KW-0813">Transport</keyword>
<protein>
    <submittedName>
        <fullName evidence="7">Extracellular solute-binding protein</fullName>
    </submittedName>
</protein>
<reference evidence="7 8" key="1">
    <citation type="submission" date="2023-08" db="EMBL/GenBank/DDBJ databases">
        <authorList>
            <person name="Girao M."/>
            <person name="Carvalho M.F."/>
        </authorList>
    </citation>
    <scope>NUCLEOTIDE SEQUENCE [LARGE SCALE GENOMIC DNA]</scope>
    <source>
        <strain evidence="7 8">CC-R104</strain>
    </source>
</reference>
<keyword evidence="8" id="KW-1185">Reference proteome</keyword>
<keyword evidence="5" id="KW-0574">Periplasm</keyword>
<evidence type="ECO:0000256" key="2">
    <source>
        <dbReference type="ARBA" id="ARBA00006099"/>
    </source>
</evidence>
<evidence type="ECO:0000256" key="5">
    <source>
        <dbReference type="ARBA" id="ARBA00022764"/>
    </source>
</evidence>
<dbReference type="RefSeq" id="WP_330152463.1">
    <property type="nucleotide sequence ID" value="NZ_JAUZMZ010000066.1"/>
</dbReference>
<dbReference type="SUPFAM" id="SSF53850">
    <property type="entry name" value="Periplasmic binding protein-like II"/>
    <property type="match status" value="1"/>
</dbReference>
<evidence type="ECO:0000256" key="4">
    <source>
        <dbReference type="ARBA" id="ARBA00022729"/>
    </source>
</evidence>